<comment type="function">
    <text evidence="4">Associates with the EF-Tu.GDP complex and induces the exchange of GDP to GTP. It remains bound to the aminoacyl-tRNA.EF-Tu.GTP complex up to the GTP hydrolysis stage on the ribosome.</text>
</comment>
<dbReference type="HAMAP" id="MF_00050">
    <property type="entry name" value="EF_Ts"/>
    <property type="match status" value="1"/>
</dbReference>
<comment type="subcellular location">
    <subcellularLocation>
        <location evidence="4">Mitochondrion</location>
    </subcellularLocation>
</comment>
<keyword evidence="8" id="KW-1185">Reference proteome</keyword>
<dbReference type="PROSITE" id="PS01127">
    <property type="entry name" value="EF_TS_2"/>
    <property type="match status" value="1"/>
</dbReference>
<dbReference type="EMBL" id="SDOV01000007">
    <property type="protein sequence ID" value="KAH7639472.1"/>
    <property type="molecule type" value="Genomic_DNA"/>
</dbReference>
<reference evidence="6" key="2">
    <citation type="submission" date="2020-06" db="EMBL/GenBank/DDBJ databases">
        <authorList>
            <person name="Ji K."/>
            <person name="Li J."/>
        </authorList>
    </citation>
    <scope>NUCLEOTIDE SEQUENCE</scope>
    <source>
        <strain evidence="6">JKM2019</strain>
        <tissue evidence="6">Whole body</tissue>
    </source>
</reference>
<dbReference type="AlphaFoldDB" id="A0A922I5G8"/>
<feature type="domain" description="Translation elongation factor EFTs/EF1B dimerisation" evidence="5">
    <location>
        <begin position="107"/>
        <end position="290"/>
    </location>
</feature>
<dbReference type="InterPro" id="IPR018101">
    <property type="entry name" value="Transl_elong_Ts_CS"/>
</dbReference>
<evidence type="ECO:0000313" key="6">
    <source>
        <dbReference type="EMBL" id="KAH7639472.1"/>
    </source>
</evidence>
<dbReference type="GO" id="GO:0003746">
    <property type="term" value="F:translation elongation factor activity"/>
    <property type="evidence" value="ECO:0007669"/>
    <property type="project" value="UniProtKB-UniRule"/>
</dbReference>
<keyword evidence="2 4" id="KW-0251">Elongation factor</keyword>
<dbReference type="InterPro" id="IPR014039">
    <property type="entry name" value="Transl_elong_EFTs/EF1B_dimer"/>
</dbReference>
<dbReference type="PANTHER" id="PTHR11741">
    <property type="entry name" value="ELONGATION FACTOR TS"/>
    <property type="match status" value="1"/>
</dbReference>
<keyword evidence="4" id="KW-0496">Mitochondrion</keyword>
<evidence type="ECO:0000256" key="1">
    <source>
        <dbReference type="ARBA" id="ARBA00005532"/>
    </source>
</evidence>
<evidence type="ECO:0000256" key="4">
    <source>
        <dbReference type="HAMAP-Rule" id="MF_03135"/>
    </source>
</evidence>
<keyword evidence="3 4" id="KW-0648">Protein biosynthesis</keyword>
<evidence type="ECO:0000313" key="8">
    <source>
        <dbReference type="Proteomes" id="UP000790347"/>
    </source>
</evidence>
<evidence type="ECO:0000256" key="2">
    <source>
        <dbReference type="ARBA" id="ARBA00022768"/>
    </source>
</evidence>
<comment type="similarity">
    <text evidence="1 4">Belongs to the EF-Ts family.</text>
</comment>
<dbReference type="GO" id="GO:0070125">
    <property type="term" value="P:mitochondrial translational elongation"/>
    <property type="evidence" value="ECO:0007669"/>
    <property type="project" value="TreeGrafter"/>
</dbReference>
<evidence type="ECO:0000313" key="7">
    <source>
        <dbReference type="EMBL" id="KAH9521882.1"/>
    </source>
</evidence>
<dbReference type="Gene3D" id="1.10.8.10">
    <property type="entry name" value="DNA helicase RuvA subunit, C-terminal domain"/>
    <property type="match status" value="1"/>
</dbReference>
<dbReference type="Gene3D" id="3.30.479.20">
    <property type="entry name" value="Elongation factor Ts, dimerisation domain"/>
    <property type="match status" value="2"/>
</dbReference>
<dbReference type="Proteomes" id="UP000828236">
    <property type="component" value="Unassembled WGS sequence"/>
</dbReference>
<dbReference type="GO" id="GO:0005739">
    <property type="term" value="C:mitochondrion"/>
    <property type="evidence" value="ECO:0007669"/>
    <property type="project" value="UniProtKB-SubCell"/>
</dbReference>
<dbReference type="InterPro" id="IPR001816">
    <property type="entry name" value="Transl_elong_EFTs/EF1B"/>
</dbReference>
<evidence type="ECO:0000256" key="3">
    <source>
        <dbReference type="ARBA" id="ARBA00022917"/>
    </source>
</evidence>
<dbReference type="SUPFAM" id="SSF54713">
    <property type="entry name" value="Elongation factor Ts (EF-Ts), dimerisation domain"/>
    <property type="match status" value="2"/>
</dbReference>
<proteinExistence type="inferred from homology"/>
<dbReference type="InterPro" id="IPR036402">
    <property type="entry name" value="EF-Ts_dimer_sf"/>
</dbReference>
<dbReference type="SUPFAM" id="SSF46934">
    <property type="entry name" value="UBA-like"/>
    <property type="match status" value="1"/>
</dbReference>
<dbReference type="Pfam" id="PF25025">
    <property type="entry name" value="EF-Ts_N"/>
    <property type="match status" value="1"/>
</dbReference>
<evidence type="ECO:0000259" key="5">
    <source>
        <dbReference type="Pfam" id="PF00889"/>
    </source>
</evidence>
<comment type="caution">
    <text evidence="7">The sequence shown here is derived from an EMBL/GenBank/DDBJ whole genome shotgun (WGS) entry which is preliminary data.</text>
</comment>
<reference evidence="6" key="3">
    <citation type="journal article" date="2021" name="World Allergy Organ. J.">
        <title>Chromosome-level assembly of Dermatophagoides farinae genome and transcriptome reveals two novel allergens Der f 37 and Der f 39.</title>
        <authorList>
            <person name="Chen J."/>
            <person name="Cai Z."/>
            <person name="Fan D."/>
            <person name="Hu J."/>
            <person name="Hou Y."/>
            <person name="He Y."/>
            <person name="Zhang Z."/>
            <person name="Zhao Z."/>
            <person name="Gao P."/>
            <person name="Hu W."/>
            <person name="Sun J."/>
            <person name="Li J."/>
            <person name="Ji K."/>
        </authorList>
    </citation>
    <scope>NUCLEOTIDE SEQUENCE</scope>
    <source>
        <strain evidence="6">JKM2019</strain>
    </source>
</reference>
<dbReference type="EMBL" id="ASGP02000002">
    <property type="protein sequence ID" value="KAH9521882.1"/>
    <property type="molecule type" value="Genomic_DNA"/>
</dbReference>
<dbReference type="OrthoDB" id="277235at2759"/>
<dbReference type="InterPro" id="IPR009060">
    <property type="entry name" value="UBA-like_sf"/>
</dbReference>
<sequence>MSFIRSIFRTIRIGPIPMATNRNAIRNIHTSPIVFESDLAKLRKKTGYAFALCRKALEQNGQDVIKAEKWLRAEAAKQGWEKADRVKSRTTGQGLIGIYTDPNRLQATMVEVKCETDFVARNEHFIRLVSELVKKMNNYTTNLQASQQQQSNGVVEKIWITDEERLKEIGDHLVVEMIQKLGENIRFVRGCLMRISNGRSTAIRLLPYAHAVAGKIESNDPDIVLGKYGTIVAVTQSPESNPLMNEDEEMDTTQVSKNIDELGSRLGQHIIGLSPKIVAPLSTENQKQSLEEQVTGDEEPEALLKQKFIFNEDITVEQFLNNSGASVLDFVRIECGEEQ</sequence>
<name>A0A922I5G8_DERFA</name>
<protein>
    <recommendedName>
        <fullName evidence="4">Elongation factor Ts, mitochondrial</fullName>
        <shortName evidence="4">EF-Ts</shortName>
        <shortName evidence="4">EF-TsMt</shortName>
    </recommendedName>
</protein>
<reference evidence="7" key="1">
    <citation type="submission" date="2013-05" db="EMBL/GenBank/DDBJ databases">
        <authorList>
            <person name="Yim A.K.Y."/>
            <person name="Chan T.F."/>
            <person name="Ji K.M."/>
            <person name="Liu X.Y."/>
            <person name="Zhou J.W."/>
            <person name="Li R.Q."/>
            <person name="Yang K.Y."/>
            <person name="Li J."/>
            <person name="Li M."/>
            <person name="Law P.T.W."/>
            <person name="Wu Y.L."/>
            <person name="Cai Z.L."/>
            <person name="Qin H."/>
            <person name="Bao Y."/>
            <person name="Leung R.K.K."/>
            <person name="Ng P.K.S."/>
            <person name="Zou J."/>
            <person name="Zhong X.J."/>
            <person name="Ran P.X."/>
            <person name="Zhong N.S."/>
            <person name="Liu Z.G."/>
            <person name="Tsui S.K.W."/>
        </authorList>
    </citation>
    <scope>NUCLEOTIDE SEQUENCE</scope>
    <source>
        <strain evidence="7">Derf</strain>
        <tissue evidence="7">Whole organism</tissue>
    </source>
</reference>
<dbReference type="PANTHER" id="PTHR11741:SF0">
    <property type="entry name" value="ELONGATION FACTOR TS, MITOCHONDRIAL"/>
    <property type="match status" value="1"/>
</dbReference>
<dbReference type="Pfam" id="PF00889">
    <property type="entry name" value="EF_TS"/>
    <property type="match status" value="1"/>
</dbReference>
<dbReference type="Proteomes" id="UP000790347">
    <property type="component" value="Unassembled WGS sequence"/>
</dbReference>
<gene>
    <name evidence="7" type="ORF">DERF_005504</name>
    <name evidence="6" type="ORF">HUG17_3505</name>
</gene>
<organism evidence="7 8">
    <name type="scientific">Dermatophagoides farinae</name>
    <name type="common">American house dust mite</name>
    <dbReference type="NCBI Taxonomy" id="6954"/>
    <lineage>
        <taxon>Eukaryota</taxon>
        <taxon>Metazoa</taxon>
        <taxon>Ecdysozoa</taxon>
        <taxon>Arthropoda</taxon>
        <taxon>Chelicerata</taxon>
        <taxon>Arachnida</taxon>
        <taxon>Acari</taxon>
        <taxon>Acariformes</taxon>
        <taxon>Sarcoptiformes</taxon>
        <taxon>Astigmata</taxon>
        <taxon>Psoroptidia</taxon>
        <taxon>Analgoidea</taxon>
        <taxon>Pyroglyphidae</taxon>
        <taxon>Dermatophagoidinae</taxon>
        <taxon>Dermatophagoides</taxon>
    </lineage>
</organism>
<reference evidence="7" key="4">
    <citation type="journal article" date="2022" name="Res Sq">
        <title>Comparative Genomics Reveals Insights into the Divergent Evolution of Astigmatic Mites and Household Pest Adaptations.</title>
        <authorList>
            <person name="Xiong Q."/>
            <person name="Wan A.T.-Y."/>
            <person name="Liu X.-Y."/>
            <person name="Fung C.S.-H."/>
            <person name="Xiao X."/>
            <person name="Malainual N."/>
            <person name="Hou J."/>
            <person name="Wang L."/>
            <person name="Wang M."/>
            <person name="Yang K."/>
            <person name="Cui Y."/>
            <person name="Leung E."/>
            <person name="Nong W."/>
            <person name="Shin S.-K."/>
            <person name="Au S."/>
            <person name="Jeong K.Y."/>
            <person name="Chew F.T."/>
            <person name="Hui J."/>
            <person name="Leung T.F."/>
            <person name="Tungtrongchitr A."/>
            <person name="Zhong N."/>
            <person name="Liu Z."/>
            <person name="Tsui S."/>
        </authorList>
    </citation>
    <scope>NUCLEOTIDE SEQUENCE</scope>
    <source>
        <strain evidence="7">Derf</strain>
        <tissue evidence="7">Whole organism</tissue>
    </source>
</reference>
<dbReference type="CDD" id="cd14275">
    <property type="entry name" value="UBA_EF-Ts"/>
    <property type="match status" value="1"/>
</dbReference>
<accession>A0A922I5G8</accession>